<proteinExistence type="predicted"/>
<dbReference type="EMBL" id="ADBJ01000042">
    <property type="protein sequence ID" value="EFA77560.1"/>
    <property type="molecule type" value="Genomic_DNA"/>
</dbReference>
<dbReference type="InParanoid" id="D3BLV9"/>
<evidence type="ECO:0000313" key="2">
    <source>
        <dbReference type="Proteomes" id="UP000001396"/>
    </source>
</evidence>
<reference evidence="1 2" key="1">
    <citation type="journal article" date="2011" name="Genome Res.">
        <title>Phylogeny-wide analysis of social amoeba genomes highlights ancient origins for complex intercellular communication.</title>
        <authorList>
            <person name="Heidel A.J."/>
            <person name="Lawal H.M."/>
            <person name="Felder M."/>
            <person name="Schilde C."/>
            <person name="Helps N.R."/>
            <person name="Tunggal B."/>
            <person name="Rivero F."/>
            <person name="John U."/>
            <person name="Schleicher M."/>
            <person name="Eichinger L."/>
            <person name="Platzer M."/>
            <person name="Noegel A.A."/>
            <person name="Schaap P."/>
            <person name="Gloeckner G."/>
        </authorList>
    </citation>
    <scope>NUCLEOTIDE SEQUENCE [LARGE SCALE GENOMIC DNA]</scope>
    <source>
        <strain evidence="2">ATCC 26659 / Pp 5 / PN500</strain>
    </source>
</reference>
<dbReference type="GeneID" id="31367630"/>
<accession>D3BLV9</accession>
<dbReference type="AlphaFoldDB" id="D3BLV9"/>
<dbReference type="Proteomes" id="UP000001396">
    <property type="component" value="Unassembled WGS sequence"/>
</dbReference>
<comment type="caution">
    <text evidence="1">The sequence shown here is derived from an EMBL/GenBank/DDBJ whole genome shotgun (WGS) entry which is preliminary data.</text>
</comment>
<dbReference type="RefSeq" id="XP_020429688.1">
    <property type="nucleotide sequence ID" value="XM_020582907.1"/>
</dbReference>
<organism evidence="1 2">
    <name type="scientific">Heterostelium pallidum (strain ATCC 26659 / Pp 5 / PN500)</name>
    <name type="common">Cellular slime mold</name>
    <name type="synonym">Polysphondylium pallidum</name>
    <dbReference type="NCBI Taxonomy" id="670386"/>
    <lineage>
        <taxon>Eukaryota</taxon>
        <taxon>Amoebozoa</taxon>
        <taxon>Evosea</taxon>
        <taxon>Eumycetozoa</taxon>
        <taxon>Dictyostelia</taxon>
        <taxon>Acytosteliales</taxon>
        <taxon>Acytosteliaceae</taxon>
        <taxon>Heterostelium</taxon>
    </lineage>
</organism>
<protein>
    <submittedName>
        <fullName evidence="1">Uncharacterized protein</fullName>
    </submittedName>
</protein>
<sequence>MSEARILEILEGIRQDNRDFENQRRLDNNMDFS</sequence>
<evidence type="ECO:0000313" key="1">
    <source>
        <dbReference type="EMBL" id="EFA77560.1"/>
    </source>
</evidence>
<keyword evidence="2" id="KW-1185">Reference proteome</keyword>
<name>D3BLV9_HETP5</name>
<gene>
    <name evidence="1" type="ORF">PPL_12163</name>
</gene>